<keyword evidence="4" id="KW-1185">Reference proteome</keyword>
<dbReference type="STRING" id="699431.SY89_02599"/>
<proteinExistence type="predicted"/>
<dbReference type="Proteomes" id="UP000050535">
    <property type="component" value="Unassembled WGS sequence"/>
</dbReference>
<dbReference type="InterPro" id="IPR055974">
    <property type="entry name" value="DUF7552"/>
</dbReference>
<reference evidence="4" key="1">
    <citation type="submission" date="2013-11" db="EMBL/GenBank/DDBJ databases">
        <authorList>
            <person name="Hoang H.T."/>
            <person name="Killian M.L."/>
            <person name="Madson D.M."/>
            <person name="Arruda P.H.E."/>
            <person name="Sun D."/>
            <person name="Schwartz K.J."/>
            <person name="Yoon K."/>
        </authorList>
    </citation>
    <scope>NUCLEOTIDE SEQUENCE [LARGE SCALE GENOMIC DNA]</scope>
    <source>
        <strain evidence="4">CDK2</strain>
    </source>
</reference>
<accession>A0A0N8I0B5</accession>
<sequence length="100" mass="11069">MTEGKLCRLRERIESLASDGGEYYLVCGRYGDRPVPADACRFDEPTAARRAATLTEEYRAALREYDPALPQYDIVVRQTPDIGTTASPADTIESAPEDGR</sequence>
<evidence type="ECO:0000259" key="2">
    <source>
        <dbReference type="Pfam" id="PF24422"/>
    </source>
</evidence>
<dbReference type="RefSeq" id="WP_054584304.1">
    <property type="nucleotide sequence ID" value="NZ_LGUC01000001.1"/>
</dbReference>
<protein>
    <recommendedName>
        <fullName evidence="2">DUF7552 domain-containing protein</fullName>
    </recommendedName>
</protein>
<dbReference type="EMBL" id="LGUC01000001">
    <property type="protein sequence ID" value="KPN31843.1"/>
    <property type="molecule type" value="Genomic_DNA"/>
</dbReference>
<evidence type="ECO:0000256" key="1">
    <source>
        <dbReference type="SAM" id="MobiDB-lite"/>
    </source>
</evidence>
<feature type="domain" description="DUF7552" evidence="2">
    <location>
        <begin position="6"/>
        <end position="79"/>
    </location>
</feature>
<name>A0A0N8I0B5_9EURY</name>
<gene>
    <name evidence="3" type="ORF">SY89_02599</name>
</gene>
<dbReference type="Pfam" id="PF24422">
    <property type="entry name" value="DUF7552"/>
    <property type="match status" value="1"/>
</dbReference>
<evidence type="ECO:0000313" key="3">
    <source>
        <dbReference type="EMBL" id="KPN31843.1"/>
    </source>
</evidence>
<organism evidence="3 4">
    <name type="scientific">Halolamina pelagica</name>
    <dbReference type="NCBI Taxonomy" id="699431"/>
    <lineage>
        <taxon>Archaea</taxon>
        <taxon>Methanobacteriati</taxon>
        <taxon>Methanobacteriota</taxon>
        <taxon>Stenosarchaea group</taxon>
        <taxon>Halobacteria</taxon>
        <taxon>Halobacteriales</taxon>
        <taxon>Haloferacaceae</taxon>
    </lineage>
</organism>
<dbReference type="OrthoDB" id="342580at2157"/>
<dbReference type="AlphaFoldDB" id="A0A0N8I0B5"/>
<comment type="caution">
    <text evidence="3">The sequence shown here is derived from an EMBL/GenBank/DDBJ whole genome shotgun (WGS) entry which is preliminary data.</text>
</comment>
<feature type="region of interest" description="Disordered" evidence="1">
    <location>
        <begin position="79"/>
        <end position="100"/>
    </location>
</feature>
<evidence type="ECO:0000313" key="4">
    <source>
        <dbReference type="Proteomes" id="UP000050535"/>
    </source>
</evidence>